<dbReference type="EMBL" id="JBEUKS010000001">
    <property type="protein sequence ID" value="MFC1437430.1"/>
    <property type="molecule type" value="Genomic_DNA"/>
</dbReference>
<dbReference type="NCBIfam" id="TIGR01444">
    <property type="entry name" value="fkbM_fam"/>
    <property type="match status" value="1"/>
</dbReference>
<dbReference type="Gene3D" id="3.40.50.150">
    <property type="entry name" value="Vaccinia Virus protein VP39"/>
    <property type="match status" value="1"/>
</dbReference>
<dbReference type="RefSeq" id="WP_380562768.1">
    <property type="nucleotide sequence ID" value="NZ_JBEUKS010000001.1"/>
</dbReference>
<protein>
    <submittedName>
        <fullName evidence="2">FkbM family methyltransferase</fullName>
    </submittedName>
</protein>
<evidence type="ECO:0000313" key="2">
    <source>
        <dbReference type="EMBL" id="MFC1437430.1"/>
    </source>
</evidence>
<dbReference type="Pfam" id="PF05050">
    <property type="entry name" value="Methyltransf_21"/>
    <property type="match status" value="1"/>
</dbReference>
<keyword evidence="2" id="KW-0489">Methyltransferase</keyword>
<dbReference type="InterPro" id="IPR029063">
    <property type="entry name" value="SAM-dependent_MTases_sf"/>
</dbReference>
<dbReference type="InterPro" id="IPR006342">
    <property type="entry name" value="FkbM_mtfrase"/>
</dbReference>
<feature type="domain" description="Methyltransferase FkbM" evidence="1">
    <location>
        <begin position="94"/>
        <end position="248"/>
    </location>
</feature>
<proteinExistence type="predicted"/>
<gene>
    <name evidence="2" type="ORF">ABUW04_04105</name>
</gene>
<keyword evidence="2" id="KW-0808">Transferase</keyword>
<sequence>MDLRQRAVLATITAGRRWFKDTRLVRALPLGPVVSGLLRFSHGTQETTTGFRDLELTVPAGSGTIAAGLLGGFYERLELDLFEQLCADSAVVVDVGANLGIYSCLAASRLPPEAMLVCFEPVPGNLRLLRANLHRNAVPGQDGPAPVEVAVEPLAVGAGPGTATLHLADDIGQHRVAVDGDGTLTVPQIELDSHLAALLTERPHLARVDILKIDVEGYDGHVLRGARRILTEDRPALFIEFCVPQLARCGFTAEEFAALLAEAYDEIHIIEETRARVTTCAPSALLDPRYRDRLLNIVAVARPEHLPTVRAWAGRRAVLSH</sequence>
<dbReference type="Proteomes" id="UP001592581">
    <property type="component" value="Unassembled WGS sequence"/>
</dbReference>
<comment type="caution">
    <text evidence="2">The sequence shown here is derived from an EMBL/GenBank/DDBJ whole genome shotgun (WGS) entry which is preliminary data.</text>
</comment>
<dbReference type="PANTHER" id="PTHR34203:SF15">
    <property type="entry name" value="SLL1173 PROTEIN"/>
    <property type="match status" value="1"/>
</dbReference>
<dbReference type="PANTHER" id="PTHR34203">
    <property type="entry name" value="METHYLTRANSFERASE, FKBM FAMILY PROTEIN"/>
    <property type="match status" value="1"/>
</dbReference>
<dbReference type="GO" id="GO:0008168">
    <property type="term" value="F:methyltransferase activity"/>
    <property type="evidence" value="ECO:0007669"/>
    <property type="project" value="UniProtKB-KW"/>
</dbReference>
<accession>A0ABV6XGP5</accession>
<dbReference type="SUPFAM" id="SSF53335">
    <property type="entry name" value="S-adenosyl-L-methionine-dependent methyltransferases"/>
    <property type="match status" value="1"/>
</dbReference>
<keyword evidence="3" id="KW-1185">Reference proteome</keyword>
<evidence type="ECO:0000259" key="1">
    <source>
        <dbReference type="Pfam" id="PF05050"/>
    </source>
</evidence>
<evidence type="ECO:0000313" key="3">
    <source>
        <dbReference type="Proteomes" id="UP001592581"/>
    </source>
</evidence>
<organism evidence="2 3">
    <name type="scientific">Streptacidiphilus jeojiensis</name>
    <dbReference type="NCBI Taxonomy" id="3229225"/>
    <lineage>
        <taxon>Bacteria</taxon>
        <taxon>Bacillati</taxon>
        <taxon>Actinomycetota</taxon>
        <taxon>Actinomycetes</taxon>
        <taxon>Kitasatosporales</taxon>
        <taxon>Streptomycetaceae</taxon>
        <taxon>Streptacidiphilus</taxon>
    </lineage>
</organism>
<dbReference type="GO" id="GO:0032259">
    <property type="term" value="P:methylation"/>
    <property type="evidence" value="ECO:0007669"/>
    <property type="project" value="UniProtKB-KW"/>
</dbReference>
<reference evidence="2 3" key="1">
    <citation type="submission" date="2024-06" db="EMBL/GenBank/DDBJ databases">
        <authorList>
            <person name="Lee S.D."/>
        </authorList>
    </citation>
    <scope>NUCLEOTIDE SEQUENCE [LARGE SCALE GENOMIC DNA]</scope>
    <source>
        <strain evidence="2 3">N1-10</strain>
    </source>
</reference>
<dbReference type="InterPro" id="IPR052514">
    <property type="entry name" value="SAM-dependent_MTase"/>
</dbReference>
<name>A0ABV6XGP5_9ACTN</name>